<dbReference type="InterPro" id="IPR023095">
    <property type="entry name" value="Ade_MeTrfase_dom_2"/>
</dbReference>
<protein>
    <recommendedName>
        <fullName evidence="2">site-specific DNA-methyltransferase (adenine-specific)</fullName>
        <ecNumber evidence="2">2.1.1.72</ecNumber>
    </recommendedName>
</protein>
<dbReference type="PATRIC" id="fig|1618448.3.peg.312"/>
<dbReference type="PANTHER" id="PTHR30481">
    <property type="entry name" value="DNA ADENINE METHYLASE"/>
    <property type="match status" value="1"/>
</dbReference>
<dbReference type="InterPro" id="IPR012327">
    <property type="entry name" value="MeTrfase_D12"/>
</dbReference>
<dbReference type="GO" id="GO:0043565">
    <property type="term" value="F:sequence-specific DNA binding"/>
    <property type="evidence" value="ECO:0007669"/>
    <property type="project" value="TreeGrafter"/>
</dbReference>
<dbReference type="AlphaFoldDB" id="A0A0G1W3B5"/>
<evidence type="ECO:0000313" key="8">
    <source>
        <dbReference type="Proteomes" id="UP000034588"/>
    </source>
</evidence>
<evidence type="ECO:0000256" key="2">
    <source>
        <dbReference type="ARBA" id="ARBA00011900"/>
    </source>
</evidence>
<dbReference type="InterPro" id="IPR029063">
    <property type="entry name" value="SAM-dependent_MTases_sf"/>
</dbReference>
<dbReference type="GO" id="GO:1904047">
    <property type="term" value="F:S-adenosyl-L-methionine binding"/>
    <property type="evidence" value="ECO:0007669"/>
    <property type="project" value="TreeGrafter"/>
</dbReference>
<dbReference type="Gene3D" id="1.10.1020.10">
    <property type="entry name" value="Adenine-specific Methyltransferase, Domain 2"/>
    <property type="match status" value="1"/>
</dbReference>
<dbReference type="GO" id="GO:0032259">
    <property type="term" value="P:methylation"/>
    <property type="evidence" value="ECO:0007669"/>
    <property type="project" value="UniProtKB-KW"/>
</dbReference>
<comment type="similarity">
    <text evidence="1">Belongs to the N(4)/N(6)-methyltransferase family.</text>
</comment>
<dbReference type="PRINTS" id="PR00505">
    <property type="entry name" value="D12N6MTFRASE"/>
</dbReference>
<proteinExistence type="inferred from homology"/>
<evidence type="ECO:0000256" key="4">
    <source>
        <dbReference type="ARBA" id="ARBA00022679"/>
    </source>
</evidence>
<name>A0A0G1W3B5_9BACT</name>
<dbReference type="PANTHER" id="PTHR30481:SF3">
    <property type="entry name" value="DNA ADENINE METHYLASE"/>
    <property type="match status" value="1"/>
</dbReference>
<evidence type="ECO:0000256" key="1">
    <source>
        <dbReference type="ARBA" id="ARBA00006594"/>
    </source>
</evidence>
<keyword evidence="3 7" id="KW-0489">Methyltransferase</keyword>
<comment type="caution">
    <text evidence="7">The sequence shown here is derived from an EMBL/GenBank/DDBJ whole genome shotgun (WGS) entry which is preliminary data.</text>
</comment>
<evidence type="ECO:0000256" key="3">
    <source>
        <dbReference type="ARBA" id="ARBA00022603"/>
    </source>
</evidence>
<sequence>MGEKFTLSVKNLCKWVGGKKQLLKEIIPALPAGFLKNTSVRYHEPFVGGGAVLFFLLEKGRRPTYISDSNSDLINCYKQVRDNLAKVRLTPDRGLVLECSFLQT</sequence>
<dbReference type="EMBL" id="LCQD01000005">
    <property type="protein sequence ID" value="KKW13075.1"/>
    <property type="molecule type" value="Genomic_DNA"/>
</dbReference>
<accession>A0A0G1W3B5</accession>
<evidence type="ECO:0000256" key="6">
    <source>
        <dbReference type="ARBA" id="ARBA00047942"/>
    </source>
</evidence>
<dbReference type="EC" id="2.1.1.72" evidence="2"/>
<comment type="catalytic activity">
    <reaction evidence="6">
        <text>a 2'-deoxyadenosine in DNA + S-adenosyl-L-methionine = an N(6)-methyl-2'-deoxyadenosine in DNA + S-adenosyl-L-homocysteine + H(+)</text>
        <dbReference type="Rhea" id="RHEA:15197"/>
        <dbReference type="Rhea" id="RHEA-COMP:12418"/>
        <dbReference type="Rhea" id="RHEA-COMP:12419"/>
        <dbReference type="ChEBI" id="CHEBI:15378"/>
        <dbReference type="ChEBI" id="CHEBI:57856"/>
        <dbReference type="ChEBI" id="CHEBI:59789"/>
        <dbReference type="ChEBI" id="CHEBI:90615"/>
        <dbReference type="ChEBI" id="CHEBI:90616"/>
        <dbReference type="EC" id="2.1.1.72"/>
    </reaction>
</comment>
<gene>
    <name evidence="7" type="ORF">UY48_C0005G0031</name>
</gene>
<dbReference type="SUPFAM" id="SSF53335">
    <property type="entry name" value="S-adenosyl-L-methionine-dependent methyltransferases"/>
    <property type="match status" value="1"/>
</dbReference>
<keyword evidence="5" id="KW-0949">S-adenosyl-L-methionine</keyword>
<dbReference type="Gene3D" id="3.40.50.150">
    <property type="entry name" value="Vaccinia Virus protein VP39"/>
    <property type="match status" value="1"/>
</dbReference>
<dbReference type="Proteomes" id="UP000034588">
    <property type="component" value="Unassembled WGS sequence"/>
</dbReference>
<organism evidence="7 8">
    <name type="scientific">Candidatus Gottesmanbacteria bacterium GW2011_GWB1_49_7</name>
    <dbReference type="NCBI Taxonomy" id="1618448"/>
    <lineage>
        <taxon>Bacteria</taxon>
        <taxon>Candidatus Gottesmaniibacteriota</taxon>
    </lineage>
</organism>
<dbReference type="GO" id="GO:0009007">
    <property type="term" value="F:site-specific DNA-methyltransferase (adenine-specific) activity"/>
    <property type="evidence" value="ECO:0007669"/>
    <property type="project" value="UniProtKB-EC"/>
</dbReference>
<evidence type="ECO:0000313" key="7">
    <source>
        <dbReference type="EMBL" id="KKW13075.1"/>
    </source>
</evidence>
<evidence type="ECO:0000256" key="5">
    <source>
        <dbReference type="ARBA" id="ARBA00022691"/>
    </source>
</evidence>
<keyword evidence="4" id="KW-0808">Transferase</keyword>
<reference evidence="7 8" key="1">
    <citation type="journal article" date="2015" name="Nature">
        <title>rRNA introns, odd ribosomes, and small enigmatic genomes across a large radiation of phyla.</title>
        <authorList>
            <person name="Brown C.T."/>
            <person name="Hug L.A."/>
            <person name="Thomas B.C."/>
            <person name="Sharon I."/>
            <person name="Castelle C.J."/>
            <person name="Singh A."/>
            <person name="Wilkins M.J."/>
            <person name="Williams K.H."/>
            <person name="Banfield J.F."/>
        </authorList>
    </citation>
    <scope>NUCLEOTIDE SEQUENCE [LARGE SCALE GENOMIC DNA]</scope>
</reference>
<dbReference type="Pfam" id="PF02086">
    <property type="entry name" value="MethyltransfD12"/>
    <property type="match status" value="1"/>
</dbReference>
<dbReference type="GO" id="GO:0009307">
    <property type="term" value="P:DNA restriction-modification system"/>
    <property type="evidence" value="ECO:0007669"/>
    <property type="project" value="InterPro"/>
</dbReference>
<dbReference type="GO" id="GO:0006298">
    <property type="term" value="P:mismatch repair"/>
    <property type="evidence" value="ECO:0007669"/>
    <property type="project" value="TreeGrafter"/>
</dbReference>